<dbReference type="GO" id="GO:0005524">
    <property type="term" value="F:ATP binding"/>
    <property type="evidence" value="ECO:0007669"/>
    <property type="project" value="UniProtKB-KW"/>
</dbReference>
<proteinExistence type="inferred from homology"/>
<dbReference type="EMBL" id="CP013015">
    <property type="protein sequence ID" value="AMM42156.1"/>
    <property type="molecule type" value="Genomic_DNA"/>
</dbReference>
<protein>
    <submittedName>
        <fullName evidence="12">Nucleotidyltransferase</fullName>
    </submittedName>
</protein>
<dbReference type="OrthoDB" id="5422227at2"/>
<organism evidence="12">
    <name type="scientific">Desulfofervidus auxilii</name>
    <dbReference type="NCBI Taxonomy" id="1621989"/>
    <lineage>
        <taxon>Bacteria</taxon>
        <taxon>Pseudomonadati</taxon>
        <taxon>Thermodesulfobacteriota</taxon>
        <taxon>Candidatus Desulfofervidia</taxon>
        <taxon>Candidatus Desulfofervidales</taxon>
        <taxon>Candidatus Desulfofervidaceae</taxon>
        <taxon>Candidatus Desulfofervidus</taxon>
    </lineage>
</organism>
<keyword evidence="4" id="KW-0548">Nucleotidyltransferase</keyword>
<evidence type="ECO:0000256" key="2">
    <source>
        <dbReference type="ARBA" id="ARBA00022649"/>
    </source>
</evidence>
<dbReference type="EMBL" id="DRIH01000160">
    <property type="protein sequence ID" value="HEC68080.1"/>
    <property type="molecule type" value="Genomic_DNA"/>
</dbReference>
<dbReference type="PANTHER" id="PTHR33571:SF14">
    <property type="entry name" value="PROTEIN ADENYLYLTRANSFERASE MJ0435-RELATED"/>
    <property type="match status" value="1"/>
</dbReference>
<dbReference type="Proteomes" id="UP000070560">
    <property type="component" value="Chromosome"/>
</dbReference>
<dbReference type="InterPro" id="IPR052038">
    <property type="entry name" value="Type-VII_TA_antitoxin"/>
</dbReference>
<keyword evidence="7" id="KW-0067">ATP-binding</keyword>
<dbReference type="KEGG" id="daw:HS1_002374"/>
<keyword evidence="8" id="KW-0460">Magnesium</keyword>
<dbReference type="GO" id="GO:0046872">
    <property type="term" value="F:metal ion binding"/>
    <property type="evidence" value="ECO:0007669"/>
    <property type="project" value="UniProtKB-KW"/>
</dbReference>
<dbReference type="Proteomes" id="UP000885738">
    <property type="component" value="Unassembled WGS sequence"/>
</dbReference>
<dbReference type="InterPro" id="IPR043519">
    <property type="entry name" value="NT_sf"/>
</dbReference>
<gene>
    <name evidence="12" type="ORF">ENI35_04630</name>
    <name evidence="11" type="ORF">HS1_002374</name>
</gene>
<evidence type="ECO:0000256" key="1">
    <source>
        <dbReference type="ARBA" id="ARBA00001946"/>
    </source>
</evidence>
<evidence type="ECO:0000256" key="3">
    <source>
        <dbReference type="ARBA" id="ARBA00022679"/>
    </source>
</evidence>
<dbReference type="GO" id="GO:0016779">
    <property type="term" value="F:nucleotidyltransferase activity"/>
    <property type="evidence" value="ECO:0007669"/>
    <property type="project" value="UniProtKB-KW"/>
</dbReference>
<keyword evidence="6" id="KW-0547">Nucleotide-binding</keyword>
<reference evidence="12" key="2">
    <citation type="journal article" date="2020" name="mSystems">
        <title>Genome- and Community-Level Interaction Insights into Carbon Utilization and Element Cycling Functions of Hydrothermarchaeota in Hydrothermal Sediment.</title>
        <authorList>
            <person name="Zhou Z."/>
            <person name="Liu Y."/>
            <person name="Xu W."/>
            <person name="Pan J."/>
            <person name="Luo Z.H."/>
            <person name="Li M."/>
        </authorList>
    </citation>
    <scope>NUCLEOTIDE SEQUENCE [LARGE SCALE GENOMIC DNA]</scope>
    <source>
        <strain evidence="12">HyVt-389</strain>
    </source>
</reference>
<evidence type="ECO:0000256" key="8">
    <source>
        <dbReference type="ARBA" id="ARBA00022842"/>
    </source>
</evidence>
<dbReference type="Gene3D" id="3.30.460.10">
    <property type="entry name" value="Beta Polymerase, domain 2"/>
    <property type="match status" value="1"/>
</dbReference>
<evidence type="ECO:0000313" key="12">
    <source>
        <dbReference type="EMBL" id="HEC68080.1"/>
    </source>
</evidence>
<feature type="domain" description="Polymerase nucleotidyl transferase" evidence="10">
    <location>
        <begin position="13"/>
        <end position="99"/>
    </location>
</feature>
<reference evidence="11 13" key="1">
    <citation type="submission" date="2015-10" db="EMBL/GenBank/DDBJ databases">
        <title>Candidatus Desulfofervidus auxilii, a hydrogenotrophic sulfate-reducing bacterium involved in the thermophilic anaerobic oxidation of methane.</title>
        <authorList>
            <person name="Krukenberg V."/>
            <person name="Richter M."/>
            <person name="Wegener G."/>
        </authorList>
    </citation>
    <scope>NUCLEOTIDE SEQUENCE [LARGE SCALE GENOMIC DNA]</scope>
    <source>
        <strain evidence="11 13">HS1</strain>
    </source>
</reference>
<name>A0A7C1W3Y6_DESA2</name>
<dbReference type="PANTHER" id="PTHR33571">
    <property type="entry name" value="SSL8005 PROTEIN"/>
    <property type="match status" value="1"/>
</dbReference>
<evidence type="ECO:0000259" key="10">
    <source>
        <dbReference type="Pfam" id="PF01909"/>
    </source>
</evidence>
<accession>A0A7C1W3Y6</accession>
<sequence length="100" mass="11762">MKTKSLEEIKNLLKEHKKILRKQFGVKELAIFGSYVREEQTLASDIDVLVEFETGCKTFDNYMDLKFYLENLLGLKVDLVTKKAVKPRLQPYIFKELVYV</sequence>
<evidence type="ECO:0000313" key="11">
    <source>
        <dbReference type="EMBL" id="AMM42156.1"/>
    </source>
</evidence>
<dbReference type="CDD" id="cd05403">
    <property type="entry name" value="NT_KNTase_like"/>
    <property type="match status" value="1"/>
</dbReference>
<dbReference type="AlphaFoldDB" id="A0A7C1W3Y6"/>
<evidence type="ECO:0000256" key="4">
    <source>
        <dbReference type="ARBA" id="ARBA00022695"/>
    </source>
</evidence>
<dbReference type="Pfam" id="PF01909">
    <property type="entry name" value="NTP_transf_2"/>
    <property type="match status" value="1"/>
</dbReference>
<evidence type="ECO:0000256" key="6">
    <source>
        <dbReference type="ARBA" id="ARBA00022741"/>
    </source>
</evidence>
<keyword evidence="13" id="KW-1185">Reference proteome</keyword>
<evidence type="ECO:0000256" key="5">
    <source>
        <dbReference type="ARBA" id="ARBA00022723"/>
    </source>
</evidence>
<evidence type="ECO:0000256" key="9">
    <source>
        <dbReference type="ARBA" id="ARBA00038276"/>
    </source>
</evidence>
<keyword evidence="2" id="KW-1277">Toxin-antitoxin system</keyword>
<keyword evidence="3 11" id="KW-0808">Transferase</keyword>
<comment type="cofactor">
    <cofactor evidence="1">
        <name>Mg(2+)</name>
        <dbReference type="ChEBI" id="CHEBI:18420"/>
    </cofactor>
</comment>
<dbReference type="SUPFAM" id="SSF81301">
    <property type="entry name" value="Nucleotidyltransferase"/>
    <property type="match status" value="1"/>
</dbReference>
<keyword evidence="5" id="KW-0479">Metal-binding</keyword>
<dbReference type="RefSeq" id="WP_066065844.1">
    <property type="nucleotide sequence ID" value="NZ_CP013015.1"/>
</dbReference>
<evidence type="ECO:0000256" key="7">
    <source>
        <dbReference type="ARBA" id="ARBA00022840"/>
    </source>
</evidence>
<comment type="similarity">
    <text evidence="9">Belongs to the MntA antitoxin family.</text>
</comment>
<dbReference type="InterPro" id="IPR002934">
    <property type="entry name" value="Polymerase_NTP_transf_dom"/>
</dbReference>
<evidence type="ECO:0000313" key="13">
    <source>
        <dbReference type="Proteomes" id="UP000070560"/>
    </source>
</evidence>